<evidence type="ECO:0000313" key="2">
    <source>
        <dbReference type="EMBL" id="MBW0530182.1"/>
    </source>
</evidence>
<sequence length="169" mass="19513">MEETIKSNQMYLDKEEARPGPDLASLPQERHVWRIPELPPSPQGMNHFQVAAIEIFQSQYKNWYRAAKEEEWEICLSLWQGAMNSNLHIKSFLGKEKTIKFLGGWSPFSCKDKVKKINNWFNNQSLSSIDQKKELEITPALEKEGPVASTSFRNIQRQAQGTSEEAERS</sequence>
<feature type="region of interest" description="Disordered" evidence="1">
    <location>
        <begin position="1"/>
        <end position="24"/>
    </location>
</feature>
<dbReference type="EMBL" id="AVOT02035784">
    <property type="protein sequence ID" value="MBW0530182.1"/>
    <property type="molecule type" value="Genomic_DNA"/>
</dbReference>
<feature type="region of interest" description="Disordered" evidence="1">
    <location>
        <begin position="140"/>
        <end position="169"/>
    </location>
</feature>
<name>A0A9Q3F261_9BASI</name>
<feature type="compositionally biased region" description="Polar residues" evidence="1">
    <location>
        <begin position="148"/>
        <end position="163"/>
    </location>
</feature>
<proteinExistence type="predicted"/>
<evidence type="ECO:0000256" key="1">
    <source>
        <dbReference type="SAM" id="MobiDB-lite"/>
    </source>
</evidence>
<dbReference type="AlphaFoldDB" id="A0A9Q3F261"/>
<evidence type="ECO:0000313" key="3">
    <source>
        <dbReference type="Proteomes" id="UP000765509"/>
    </source>
</evidence>
<protein>
    <submittedName>
        <fullName evidence="2">Uncharacterized protein</fullName>
    </submittedName>
</protein>
<dbReference type="Proteomes" id="UP000765509">
    <property type="component" value="Unassembled WGS sequence"/>
</dbReference>
<accession>A0A9Q3F261</accession>
<reference evidence="2" key="1">
    <citation type="submission" date="2021-03" db="EMBL/GenBank/DDBJ databases">
        <title>Draft genome sequence of rust myrtle Austropuccinia psidii MF-1, a brazilian biotype.</title>
        <authorList>
            <person name="Quecine M.C."/>
            <person name="Pachon D.M.R."/>
            <person name="Bonatelli M.L."/>
            <person name="Correr F.H."/>
            <person name="Franceschini L.M."/>
            <person name="Leite T.F."/>
            <person name="Margarido G.R.A."/>
            <person name="Almeida C.A."/>
            <person name="Ferrarezi J.A."/>
            <person name="Labate C.A."/>
        </authorList>
    </citation>
    <scope>NUCLEOTIDE SEQUENCE</scope>
    <source>
        <strain evidence="2">MF-1</strain>
    </source>
</reference>
<organism evidence="2 3">
    <name type="scientific">Austropuccinia psidii MF-1</name>
    <dbReference type="NCBI Taxonomy" id="1389203"/>
    <lineage>
        <taxon>Eukaryota</taxon>
        <taxon>Fungi</taxon>
        <taxon>Dikarya</taxon>
        <taxon>Basidiomycota</taxon>
        <taxon>Pucciniomycotina</taxon>
        <taxon>Pucciniomycetes</taxon>
        <taxon>Pucciniales</taxon>
        <taxon>Sphaerophragmiaceae</taxon>
        <taxon>Austropuccinia</taxon>
    </lineage>
</organism>
<comment type="caution">
    <text evidence="2">The sequence shown here is derived from an EMBL/GenBank/DDBJ whole genome shotgun (WGS) entry which is preliminary data.</text>
</comment>
<gene>
    <name evidence="2" type="ORF">O181_069897</name>
</gene>
<keyword evidence="3" id="KW-1185">Reference proteome</keyword>
<feature type="compositionally biased region" description="Polar residues" evidence="1">
    <location>
        <begin position="1"/>
        <end position="10"/>
    </location>
</feature>